<dbReference type="EMBL" id="CAJVPW010013000">
    <property type="protein sequence ID" value="CAG8640716.1"/>
    <property type="molecule type" value="Genomic_DNA"/>
</dbReference>
<sequence length="115" mass="13756">EKFGNPDEDNNLSKELLYVKYLVKEYLEEVNRFWFKEIQNSKNLTTDQRVNLNTQHDEQLKTLSNEQYDSIDKEIPNIDDTNPLNNKKTIDNKIRKLKNKNLSSNRDVNTLQQQR</sequence>
<accession>A0ACA9N9B7</accession>
<organism evidence="1 2">
    <name type="scientific">Cetraspora pellucida</name>
    <dbReference type="NCBI Taxonomy" id="1433469"/>
    <lineage>
        <taxon>Eukaryota</taxon>
        <taxon>Fungi</taxon>
        <taxon>Fungi incertae sedis</taxon>
        <taxon>Mucoromycota</taxon>
        <taxon>Glomeromycotina</taxon>
        <taxon>Glomeromycetes</taxon>
        <taxon>Diversisporales</taxon>
        <taxon>Gigasporaceae</taxon>
        <taxon>Cetraspora</taxon>
    </lineage>
</organism>
<protein>
    <submittedName>
        <fullName evidence="1">1895_t:CDS:1</fullName>
    </submittedName>
</protein>
<gene>
    <name evidence="1" type="ORF">SPELUC_LOCUS8555</name>
</gene>
<reference evidence="1" key="1">
    <citation type="submission" date="2021-06" db="EMBL/GenBank/DDBJ databases">
        <authorList>
            <person name="Kallberg Y."/>
            <person name="Tangrot J."/>
            <person name="Rosling A."/>
        </authorList>
    </citation>
    <scope>NUCLEOTIDE SEQUENCE</scope>
    <source>
        <strain evidence="1">28 12/20/2015</strain>
    </source>
</reference>
<keyword evidence="2" id="KW-1185">Reference proteome</keyword>
<dbReference type="Proteomes" id="UP000789366">
    <property type="component" value="Unassembled WGS sequence"/>
</dbReference>
<proteinExistence type="predicted"/>
<feature type="non-terminal residue" evidence="1">
    <location>
        <position position="1"/>
    </location>
</feature>
<evidence type="ECO:0000313" key="2">
    <source>
        <dbReference type="Proteomes" id="UP000789366"/>
    </source>
</evidence>
<evidence type="ECO:0000313" key="1">
    <source>
        <dbReference type="EMBL" id="CAG8640716.1"/>
    </source>
</evidence>
<name>A0ACA9N9B7_9GLOM</name>
<comment type="caution">
    <text evidence="1">The sequence shown here is derived from an EMBL/GenBank/DDBJ whole genome shotgun (WGS) entry which is preliminary data.</text>
</comment>